<feature type="non-terminal residue" evidence="3">
    <location>
        <position position="268"/>
    </location>
</feature>
<gene>
    <name evidence="3" type="ORF">METZ01_LOCUS130977</name>
</gene>
<accession>A0A381YNI7</accession>
<dbReference type="EMBL" id="UINC01018571">
    <property type="protein sequence ID" value="SVA78123.1"/>
    <property type="molecule type" value="Genomic_DNA"/>
</dbReference>
<protein>
    <recommendedName>
        <fullName evidence="2">Serine aminopeptidase S33 domain-containing protein</fullName>
    </recommendedName>
</protein>
<feature type="transmembrane region" description="Helical" evidence="1">
    <location>
        <begin position="9"/>
        <end position="30"/>
    </location>
</feature>
<sequence length="268" mass="30985">MNLNNKMSLFYIFGLILIVYLIVTLGLYIFQRKLLYYPNFNSHLKGDGLIHSFKNIDIKTKDNINLKGWFHLKDPKKKTILFFHGNAGTLDNRIYKLNFLGNLDINFLIIAWRGYSGSSGKPSEFGLYQDAKSALNWLNSKGITDDKIILYGESLGTSIAIEVGQNKDFAGMILESPFTSMVDVGRKHYPIFPIKLLLKDKYESKNKIKNIKFPVLIMHGEKDKIVPFYMGKEIYNLANKPKSKYFTENDDHMMEFNQNLVNKIELFL</sequence>
<keyword evidence="1" id="KW-0812">Transmembrane</keyword>
<dbReference type="SUPFAM" id="SSF53474">
    <property type="entry name" value="alpha/beta-Hydrolases"/>
    <property type="match status" value="1"/>
</dbReference>
<evidence type="ECO:0000313" key="3">
    <source>
        <dbReference type="EMBL" id="SVA78123.1"/>
    </source>
</evidence>
<dbReference type="Gene3D" id="3.40.50.1820">
    <property type="entry name" value="alpha/beta hydrolase"/>
    <property type="match status" value="1"/>
</dbReference>
<keyword evidence="1" id="KW-0472">Membrane</keyword>
<dbReference type="PANTHER" id="PTHR12277:SF81">
    <property type="entry name" value="PROTEIN ABHD13"/>
    <property type="match status" value="1"/>
</dbReference>
<reference evidence="3" key="1">
    <citation type="submission" date="2018-05" db="EMBL/GenBank/DDBJ databases">
        <authorList>
            <person name="Lanie J.A."/>
            <person name="Ng W.-L."/>
            <person name="Kazmierczak K.M."/>
            <person name="Andrzejewski T.M."/>
            <person name="Davidsen T.M."/>
            <person name="Wayne K.J."/>
            <person name="Tettelin H."/>
            <person name="Glass J.I."/>
            <person name="Rusch D."/>
            <person name="Podicherti R."/>
            <person name="Tsui H.-C.T."/>
            <person name="Winkler M.E."/>
        </authorList>
    </citation>
    <scope>NUCLEOTIDE SEQUENCE</scope>
</reference>
<dbReference type="PANTHER" id="PTHR12277">
    <property type="entry name" value="ALPHA/BETA HYDROLASE DOMAIN-CONTAINING PROTEIN"/>
    <property type="match status" value="1"/>
</dbReference>
<feature type="domain" description="Serine aminopeptidase S33" evidence="2">
    <location>
        <begin position="75"/>
        <end position="181"/>
    </location>
</feature>
<keyword evidence="1" id="KW-1133">Transmembrane helix</keyword>
<dbReference type="Pfam" id="PF12146">
    <property type="entry name" value="Hydrolase_4"/>
    <property type="match status" value="1"/>
</dbReference>
<feature type="non-terminal residue" evidence="3">
    <location>
        <position position="1"/>
    </location>
</feature>
<dbReference type="InterPro" id="IPR029058">
    <property type="entry name" value="AB_hydrolase_fold"/>
</dbReference>
<evidence type="ECO:0000256" key="1">
    <source>
        <dbReference type="SAM" id="Phobius"/>
    </source>
</evidence>
<name>A0A381YNI7_9ZZZZ</name>
<dbReference type="AlphaFoldDB" id="A0A381YNI7"/>
<organism evidence="3">
    <name type="scientific">marine metagenome</name>
    <dbReference type="NCBI Taxonomy" id="408172"/>
    <lineage>
        <taxon>unclassified sequences</taxon>
        <taxon>metagenomes</taxon>
        <taxon>ecological metagenomes</taxon>
    </lineage>
</organism>
<proteinExistence type="predicted"/>
<dbReference type="InterPro" id="IPR022742">
    <property type="entry name" value="Hydrolase_4"/>
</dbReference>
<evidence type="ECO:0000259" key="2">
    <source>
        <dbReference type="Pfam" id="PF12146"/>
    </source>
</evidence>